<dbReference type="PRINTS" id="PR00301">
    <property type="entry name" value="HEATSHOCK70"/>
</dbReference>
<dbReference type="InterPro" id="IPR013126">
    <property type="entry name" value="Hsp_70_fam"/>
</dbReference>
<dbReference type="Gene3D" id="3.30.420.40">
    <property type="match status" value="2"/>
</dbReference>
<dbReference type="Gene3D" id="3.30.30.30">
    <property type="match status" value="1"/>
</dbReference>
<dbReference type="PANTHER" id="PTHR45639:SF32">
    <property type="entry name" value="HEAT SHOCK PROTEIN PDR13"/>
    <property type="match status" value="1"/>
</dbReference>
<dbReference type="STRING" id="946362.F2TXR1"/>
<reference evidence="5" key="1">
    <citation type="submission" date="2009-08" db="EMBL/GenBank/DDBJ databases">
        <title>Annotation of Salpingoeca rosetta.</title>
        <authorList>
            <consortium name="The Broad Institute Genome Sequencing Platform"/>
            <person name="Russ C."/>
            <person name="Cuomo C."/>
            <person name="Burger G."/>
            <person name="Gray M.W."/>
            <person name="Holland P.W.H."/>
            <person name="King N."/>
            <person name="Lang F.B.F."/>
            <person name="Roger A.J."/>
            <person name="Ruiz-Trillo I."/>
            <person name="Young S.K."/>
            <person name="Zeng Q."/>
            <person name="Gargeya S."/>
            <person name="Alvarado L."/>
            <person name="Berlin A."/>
            <person name="Chapman S.B."/>
            <person name="Chen Z."/>
            <person name="Freedman E."/>
            <person name="Gellesch M."/>
            <person name="Goldberg J."/>
            <person name="Griggs A."/>
            <person name="Gujja S."/>
            <person name="Heilman E."/>
            <person name="Heiman D."/>
            <person name="Howarth C."/>
            <person name="Mehta T."/>
            <person name="Neiman D."/>
            <person name="Pearson M."/>
            <person name="Roberts A."/>
            <person name="Saif S."/>
            <person name="Shea T."/>
            <person name="Shenoy N."/>
            <person name="Sisk P."/>
            <person name="Stolte C."/>
            <person name="Sykes S."/>
            <person name="White J."/>
            <person name="Yandava C."/>
            <person name="Haas B."/>
            <person name="Nusbaum C."/>
            <person name="Birren B."/>
        </authorList>
    </citation>
    <scope>NUCLEOTIDE SEQUENCE [LARGE SCALE GENOMIC DNA]</scope>
    <source>
        <strain evidence="5">ATCC 50818</strain>
    </source>
</reference>
<dbReference type="Pfam" id="PF00012">
    <property type="entry name" value="HSP70"/>
    <property type="match status" value="1"/>
</dbReference>
<name>F2TXR1_SALR5</name>
<protein>
    <submittedName>
        <fullName evidence="5">Uncharacterized protein</fullName>
    </submittedName>
</protein>
<dbReference type="CDD" id="cd10238">
    <property type="entry name" value="ASKHA_NBD_HSP70_HSPA14"/>
    <property type="match status" value="1"/>
</dbReference>
<evidence type="ECO:0000256" key="4">
    <source>
        <dbReference type="ARBA" id="ARBA00023186"/>
    </source>
</evidence>
<keyword evidence="6" id="KW-1185">Reference proteome</keyword>
<dbReference type="EMBL" id="GL832956">
    <property type="protein sequence ID" value="EGD76170.1"/>
    <property type="molecule type" value="Genomic_DNA"/>
</dbReference>
<comment type="similarity">
    <text evidence="1">Belongs to the heat shock protein 70 family.</text>
</comment>
<evidence type="ECO:0000256" key="3">
    <source>
        <dbReference type="ARBA" id="ARBA00022840"/>
    </source>
</evidence>
<dbReference type="FunFam" id="3.90.640.10:FF:000010">
    <property type="entry name" value="heat shock 70 kDa protein 14"/>
    <property type="match status" value="1"/>
</dbReference>
<dbReference type="InterPro" id="IPR042049">
    <property type="entry name" value="HSPA14_NBD"/>
</dbReference>
<accession>F2TXR1</accession>
<evidence type="ECO:0000256" key="2">
    <source>
        <dbReference type="ARBA" id="ARBA00022741"/>
    </source>
</evidence>
<evidence type="ECO:0000256" key="1">
    <source>
        <dbReference type="ARBA" id="ARBA00007381"/>
    </source>
</evidence>
<dbReference type="GO" id="GO:0005634">
    <property type="term" value="C:nucleus"/>
    <property type="evidence" value="ECO:0007669"/>
    <property type="project" value="TreeGrafter"/>
</dbReference>
<dbReference type="GO" id="GO:0005829">
    <property type="term" value="C:cytosol"/>
    <property type="evidence" value="ECO:0007669"/>
    <property type="project" value="TreeGrafter"/>
</dbReference>
<dbReference type="InterPro" id="IPR043129">
    <property type="entry name" value="ATPase_NBD"/>
</dbReference>
<dbReference type="RefSeq" id="XP_004998345.1">
    <property type="nucleotide sequence ID" value="XM_004998288.1"/>
</dbReference>
<dbReference type="Gene3D" id="3.90.640.10">
    <property type="entry name" value="Actin, Chain A, domain 4"/>
    <property type="match status" value="1"/>
</dbReference>
<dbReference type="GO" id="GO:0140662">
    <property type="term" value="F:ATP-dependent protein folding chaperone"/>
    <property type="evidence" value="ECO:0007669"/>
    <property type="project" value="InterPro"/>
</dbReference>
<gene>
    <name evidence="5" type="ORF">PTSG_00876</name>
</gene>
<dbReference type="InParanoid" id="F2TXR1"/>
<dbReference type="SUPFAM" id="SSF53067">
    <property type="entry name" value="Actin-like ATPase domain"/>
    <property type="match status" value="2"/>
</dbReference>
<dbReference type="OMA" id="RHSHANT"/>
<dbReference type="KEGG" id="sre:PTSG_00876"/>
<dbReference type="Proteomes" id="UP000007799">
    <property type="component" value="Unassembled WGS sequence"/>
</dbReference>
<evidence type="ECO:0000313" key="5">
    <source>
        <dbReference type="EMBL" id="EGD76170.1"/>
    </source>
</evidence>
<keyword evidence="4" id="KW-0143">Chaperone</keyword>
<dbReference type="AlphaFoldDB" id="F2TXR1"/>
<organism evidence="6">
    <name type="scientific">Salpingoeca rosetta (strain ATCC 50818 / BSB-021)</name>
    <dbReference type="NCBI Taxonomy" id="946362"/>
    <lineage>
        <taxon>Eukaryota</taxon>
        <taxon>Choanoflagellata</taxon>
        <taxon>Craspedida</taxon>
        <taxon>Salpingoecidae</taxon>
        <taxon>Salpingoeca</taxon>
    </lineage>
</organism>
<proteinExistence type="inferred from homology"/>
<dbReference type="GO" id="GO:0005524">
    <property type="term" value="F:ATP binding"/>
    <property type="evidence" value="ECO:0007669"/>
    <property type="project" value="UniProtKB-KW"/>
</dbReference>
<dbReference type="PANTHER" id="PTHR45639">
    <property type="entry name" value="HSC70CB, ISOFORM G-RELATED"/>
    <property type="match status" value="1"/>
</dbReference>
<sequence length="513" mass="54680">MKPGIGISVGGSTAVVAVCSDNRADVVANAAGQRGTPCIVSFHDNEELVGAPAKQRMVRNFRSTIVRPSTFLGRKFSDAATQELCKELKYAPIVESKDGAVGFQIGESKVYECTEIVSHILKEAKATAQTQVQDLPGVVITVPLDATEAWKTDMRRACKLAGLHVSRFISEPAAALMAYDIEQDPESHSHVASLNLVIDVGGSRTTMAVVQSTAGLFEVLDSRSTRDVSGDKYDDVTVSILANEFKKKTRMDVTDEKRSMLKLKTAADTVKKTLSVTETAIASVESLFEGMDLHCSVQRARFEGLSGAITRKFVGMIDELLKSCGITANDITTVLLHGGCSQLLTIRRAVESKFPDRVRTHIPGSDVVAIGAAKEGFAVALRHSHANTREDSLTDACTLEADGLAKAIAVMMGPTQHKVLLPKGTPVPIRATFPLACQPGATSMHVVLGEVDGDAVKEVARFGLKDLDASKEGAAHTKLTIVVTKEGGMLATLADVNNKANVASIVAKKQEAQ</sequence>
<dbReference type="eggNOG" id="KOG0101">
    <property type="taxonomic scope" value="Eukaryota"/>
</dbReference>
<evidence type="ECO:0000313" key="6">
    <source>
        <dbReference type="Proteomes" id="UP000007799"/>
    </source>
</evidence>
<keyword evidence="3" id="KW-0067">ATP-binding</keyword>
<dbReference type="OrthoDB" id="29851at2759"/>
<keyword evidence="2" id="KW-0547">Nucleotide-binding</keyword>
<dbReference type="GeneID" id="16078940"/>